<organism evidence="7 8">
    <name type="scientific">Saitozyma podzolica</name>
    <dbReference type="NCBI Taxonomy" id="1890683"/>
    <lineage>
        <taxon>Eukaryota</taxon>
        <taxon>Fungi</taxon>
        <taxon>Dikarya</taxon>
        <taxon>Basidiomycota</taxon>
        <taxon>Agaricomycotina</taxon>
        <taxon>Tremellomycetes</taxon>
        <taxon>Tremellales</taxon>
        <taxon>Trimorphomycetaceae</taxon>
        <taxon>Saitozyma</taxon>
    </lineage>
</organism>
<reference evidence="7 8" key="1">
    <citation type="submission" date="2018-11" db="EMBL/GenBank/DDBJ databases">
        <title>Genome sequence of Saitozyma podzolica DSM 27192.</title>
        <authorList>
            <person name="Aliyu H."/>
            <person name="Gorte O."/>
            <person name="Ochsenreither K."/>
        </authorList>
    </citation>
    <scope>NUCLEOTIDE SEQUENCE [LARGE SCALE GENOMIC DNA]</scope>
    <source>
        <strain evidence="7 8">DSM 27192</strain>
    </source>
</reference>
<name>A0A427YI84_9TREE</name>
<evidence type="ECO:0000313" key="8">
    <source>
        <dbReference type="Proteomes" id="UP000279259"/>
    </source>
</evidence>
<feature type="domain" description="Amidohydrolase-related" evidence="6">
    <location>
        <begin position="132"/>
        <end position="330"/>
    </location>
</feature>
<feature type="region of interest" description="Disordered" evidence="5">
    <location>
        <begin position="487"/>
        <end position="524"/>
    </location>
</feature>
<dbReference type="GO" id="GO:0008892">
    <property type="term" value="F:guanine deaminase activity"/>
    <property type="evidence" value="ECO:0007669"/>
    <property type="project" value="TreeGrafter"/>
</dbReference>
<feature type="compositionally biased region" description="Basic and acidic residues" evidence="5">
    <location>
        <begin position="487"/>
        <end position="508"/>
    </location>
</feature>
<keyword evidence="2" id="KW-0479">Metal-binding</keyword>
<feature type="region of interest" description="Disordered" evidence="5">
    <location>
        <begin position="325"/>
        <end position="349"/>
    </location>
</feature>
<feature type="compositionally biased region" description="Low complexity" evidence="5">
    <location>
        <begin position="513"/>
        <end position="524"/>
    </location>
</feature>
<dbReference type="Pfam" id="PF01979">
    <property type="entry name" value="Amidohydro_1"/>
    <property type="match status" value="1"/>
</dbReference>
<evidence type="ECO:0000256" key="1">
    <source>
        <dbReference type="ARBA" id="ARBA00001947"/>
    </source>
</evidence>
<feature type="region of interest" description="Disordered" evidence="5">
    <location>
        <begin position="363"/>
        <end position="426"/>
    </location>
</feature>
<dbReference type="AlphaFoldDB" id="A0A427YI84"/>
<dbReference type="Gene3D" id="2.30.40.10">
    <property type="entry name" value="Urease, subunit C, domain 1"/>
    <property type="match status" value="2"/>
</dbReference>
<comment type="cofactor">
    <cofactor evidence="1">
        <name>Zn(2+)</name>
        <dbReference type="ChEBI" id="CHEBI:29105"/>
    </cofactor>
</comment>
<dbReference type="Gene3D" id="3.20.20.140">
    <property type="entry name" value="Metal-dependent hydrolases"/>
    <property type="match status" value="2"/>
</dbReference>
<dbReference type="InterPro" id="IPR032466">
    <property type="entry name" value="Metal_Hydrolase"/>
</dbReference>
<dbReference type="InterPro" id="IPR006680">
    <property type="entry name" value="Amidohydro-rel"/>
</dbReference>
<feature type="compositionally biased region" description="Basic and acidic residues" evidence="5">
    <location>
        <begin position="325"/>
        <end position="340"/>
    </location>
</feature>
<dbReference type="EMBL" id="RSCD01000009">
    <property type="protein sequence ID" value="RSH90794.1"/>
    <property type="molecule type" value="Genomic_DNA"/>
</dbReference>
<dbReference type="GO" id="GO:0008270">
    <property type="term" value="F:zinc ion binding"/>
    <property type="evidence" value="ECO:0007669"/>
    <property type="project" value="TreeGrafter"/>
</dbReference>
<sequence>MGSESSESAAEIQGDMDVDQVFVGTLVDTPCPGTLRVRRDHLMEWTSASEGTSSPFSLVPAPNPSHVIGDIAVADSPRFMTVDSIAFPIAILSALNAQGYILHVLPLSHHTSAAILSAHPGARTHFLPSHTFLLPTFIDLHIHAPQYLYAGTGLDLPLMQWLNQYAYRAEERVDADPTEEGLAGRVYRRLADRMVRSGTGGAVLFGTIGVEANLVLAKTFLDAGLRGWVGKLSMDQSPRPTYGEPSTPASLSALHTYLDGITLLTSPLPPHRRLVQPIITPRFVPTCSDELLSALATVAGEKGLWVQSHMCESADQMEWVESTRGRKDEEVFDQVSERASPRPNTTELSSPIVVSHRGNFTRRDRVRLAVGEPPQHADKPGRVARPKNSPSTRHIPHAQPDRAGEEARSHTGPLPTVRATPTHGSSLMDSSNVYFSDAQFPLREALDAELKVGLGSDIAGGYALSLQTAMRQAVAVSRLREGTRREIQRDVARSRTHAERPERPEPEMVRGGPTPTASASEPSSSLRVDWIESLYVATRGGKKAMGLGGCFEVGMEFDAQKIELASATHLSGTGPLDFFDLDPASISGTGTNAPTTTPSPAEGWWAEAIERWWCNGDERNRVGMWVQGTELDMGLGWDRR</sequence>
<evidence type="ECO:0000256" key="4">
    <source>
        <dbReference type="ARBA" id="ARBA00022833"/>
    </source>
</evidence>
<dbReference type="InterPro" id="IPR011059">
    <property type="entry name" value="Metal-dep_hydrolase_composite"/>
</dbReference>
<evidence type="ECO:0000256" key="2">
    <source>
        <dbReference type="ARBA" id="ARBA00022723"/>
    </source>
</evidence>
<evidence type="ECO:0000256" key="3">
    <source>
        <dbReference type="ARBA" id="ARBA00022801"/>
    </source>
</evidence>
<dbReference type="GO" id="GO:0005829">
    <property type="term" value="C:cytosol"/>
    <property type="evidence" value="ECO:0007669"/>
    <property type="project" value="TreeGrafter"/>
</dbReference>
<evidence type="ECO:0000256" key="5">
    <source>
        <dbReference type="SAM" id="MobiDB-lite"/>
    </source>
</evidence>
<dbReference type="PANTHER" id="PTHR11271">
    <property type="entry name" value="GUANINE DEAMINASE"/>
    <property type="match status" value="1"/>
</dbReference>
<dbReference type="OrthoDB" id="194468at2759"/>
<dbReference type="PANTHER" id="PTHR11271:SF6">
    <property type="entry name" value="GUANINE DEAMINASE"/>
    <property type="match status" value="1"/>
</dbReference>
<dbReference type="SUPFAM" id="SSF51556">
    <property type="entry name" value="Metallo-dependent hydrolases"/>
    <property type="match status" value="1"/>
</dbReference>
<evidence type="ECO:0000313" key="7">
    <source>
        <dbReference type="EMBL" id="RSH90794.1"/>
    </source>
</evidence>
<feature type="compositionally biased region" description="Basic and acidic residues" evidence="5">
    <location>
        <begin position="399"/>
        <end position="409"/>
    </location>
</feature>
<keyword evidence="8" id="KW-1185">Reference proteome</keyword>
<accession>A0A427YI84</accession>
<dbReference type="STRING" id="1890683.A0A427YI84"/>
<dbReference type="GO" id="GO:0046098">
    <property type="term" value="P:guanine metabolic process"/>
    <property type="evidence" value="ECO:0007669"/>
    <property type="project" value="TreeGrafter"/>
</dbReference>
<dbReference type="Proteomes" id="UP000279259">
    <property type="component" value="Unassembled WGS sequence"/>
</dbReference>
<gene>
    <name evidence="7" type="ORF">EHS25_009969</name>
</gene>
<dbReference type="InterPro" id="IPR051607">
    <property type="entry name" value="Metallo-dep_hydrolases"/>
</dbReference>
<evidence type="ECO:0000259" key="6">
    <source>
        <dbReference type="Pfam" id="PF01979"/>
    </source>
</evidence>
<protein>
    <recommendedName>
        <fullName evidence="6">Amidohydrolase-related domain-containing protein</fullName>
    </recommendedName>
</protein>
<dbReference type="SUPFAM" id="SSF51338">
    <property type="entry name" value="Composite domain of metallo-dependent hydrolases"/>
    <property type="match status" value="1"/>
</dbReference>
<proteinExistence type="predicted"/>
<keyword evidence="3" id="KW-0378">Hydrolase</keyword>
<keyword evidence="4" id="KW-0862">Zinc</keyword>
<comment type="caution">
    <text evidence="7">The sequence shown here is derived from an EMBL/GenBank/DDBJ whole genome shotgun (WGS) entry which is preliminary data.</text>
</comment>